<gene>
    <name evidence="2" type="ORF">PAXRUDRAFT_208140</name>
</gene>
<accession>A0A0D0EBH2</accession>
<protein>
    <submittedName>
        <fullName evidence="2">Uncharacterized protein</fullName>
    </submittedName>
</protein>
<sequence length="355" mass="39400">MNRDNSLLPKYFDLYPQVLPPLTLKMDAILSTPHDYTVRTWCDAIIPLTPGLVQPSSTNYVLTDVRHYKYRLALVQHEYLLLYIFPHAPSSPQPPDPGLRYCMKVSRTIRVDENTSSFLARKGIRGPALDEVNILQPERLEANAQHRHHLISELTWDLAHAPPIAEVSEHLLYISNLKPSYRLLSTQCHFFARAVYDTFKLVYSPTEHRGKKFMRGGHFLLALGAGTSPAIEVSKIMDSVYDTRDTIDQLKAIGDRRVGSQGSGRRLVDKGVGTLPAADREGGPEGSGRRLVGSGVGASPVPAVDGLQQSTSMPAGVFRPVVHVEPMEGHFALDFLARFVEGFRGSISMTITTDM</sequence>
<dbReference type="EMBL" id="KN824928">
    <property type="protein sequence ID" value="KIK97615.1"/>
    <property type="molecule type" value="Genomic_DNA"/>
</dbReference>
<keyword evidence="3" id="KW-1185">Reference proteome</keyword>
<dbReference type="OrthoDB" id="2640926at2759"/>
<dbReference type="InParanoid" id="A0A0D0EBH2"/>
<reference evidence="2 3" key="1">
    <citation type="submission" date="2014-04" db="EMBL/GenBank/DDBJ databases">
        <authorList>
            <consortium name="DOE Joint Genome Institute"/>
            <person name="Kuo A."/>
            <person name="Kohler A."/>
            <person name="Jargeat P."/>
            <person name="Nagy L.G."/>
            <person name="Floudas D."/>
            <person name="Copeland A."/>
            <person name="Barry K.W."/>
            <person name="Cichocki N."/>
            <person name="Veneault-Fourrey C."/>
            <person name="LaButti K."/>
            <person name="Lindquist E.A."/>
            <person name="Lipzen A."/>
            <person name="Lundell T."/>
            <person name="Morin E."/>
            <person name="Murat C."/>
            <person name="Sun H."/>
            <person name="Tunlid A."/>
            <person name="Henrissat B."/>
            <person name="Grigoriev I.V."/>
            <person name="Hibbett D.S."/>
            <person name="Martin F."/>
            <person name="Nordberg H.P."/>
            <person name="Cantor M.N."/>
            <person name="Hua S.X."/>
        </authorList>
    </citation>
    <scope>NUCLEOTIDE SEQUENCE [LARGE SCALE GENOMIC DNA]</scope>
    <source>
        <strain evidence="2 3">Ve08.2h10</strain>
    </source>
</reference>
<name>A0A0D0EBH2_9AGAM</name>
<feature type="region of interest" description="Disordered" evidence="1">
    <location>
        <begin position="260"/>
        <end position="295"/>
    </location>
</feature>
<evidence type="ECO:0000313" key="2">
    <source>
        <dbReference type="EMBL" id="KIK97615.1"/>
    </source>
</evidence>
<reference evidence="3" key="2">
    <citation type="submission" date="2015-01" db="EMBL/GenBank/DDBJ databases">
        <title>Evolutionary Origins and Diversification of the Mycorrhizal Mutualists.</title>
        <authorList>
            <consortium name="DOE Joint Genome Institute"/>
            <consortium name="Mycorrhizal Genomics Consortium"/>
            <person name="Kohler A."/>
            <person name="Kuo A."/>
            <person name="Nagy L.G."/>
            <person name="Floudas D."/>
            <person name="Copeland A."/>
            <person name="Barry K.W."/>
            <person name="Cichocki N."/>
            <person name="Veneault-Fourrey C."/>
            <person name="LaButti K."/>
            <person name="Lindquist E.A."/>
            <person name="Lipzen A."/>
            <person name="Lundell T."/>
            <person name="Morin E."/>
            <person name="Murat C."/>
            <person name="Riley R."/>
            <person name="Ohm R."/>
            <person name="Sun H."/>
            <person name="Tunlid A."/>
            <person name="Henrissat B."/>
            <person name="Grigoriev I.V."/>
            <person name="Hibbett D.S."/>
            <person name="Martin F."/>
        </authorList>
    </citation>
    <scope>NUCLEOTIDE SEQUENCE [LARGE SCALE GENOMIC DNA]</scope>
    <source>
        <strain evidence="3">Ve08.2h10</strain>
    </source>
</reference>
<organism evidence="2 3">
    <name type="scientific">Paxillus rubicundulus Ve08.2h10</name>
    <dbReference type="NCBI Taxonomy" id="930991"/>
    <lineage>
        <taxon>Eukaryota</taxon>
        <taxon>Fungi</taxon>
        <taxon>Dikarya</taxon>
        <taxon>Basidiomycota</taxon>
        <taxon>Agaricomycotina</taxon>
        <taxon>Agaricomycetes</taxon>
        <taxon>Agaricomycetidae</taxon>
        <taxon>Boletales</taxon>
        <taxon>Paxilineae</taxon>
        <taxon>Paxillaceae</taxon>
        <taxon>Paxillus</taxon>
    </lineage>
</organism>
<dbReference type="Proteomes" id="UP000054538">
    <property type="component" value="Unassembled WGS sequence"/>
</dbReference>
<proteinExistence type="predicted"/>
<dbReference type="AlphaFoldDB" id="A0A0D0EBH2"/>
<evidence type="ECO:0000256" key="1">
    <source>
        <dbReference type="SAM" id="MobiDB-lite"/>
    </source>
</evidence>
<evidence type="ECO:0000313" key="3">
    <source>
        <dbReference type="Proteomes" id="UP000054538"/>
    </source>
</evidence>
<dbReference type="HOGENOM" id="CLU_780971_0_0_1"/>